<gene>
    <name evidence="5" type="ORF">EHYA_00854</name>
</gene>
<name>A0A401YF24_9ACTN</name>
<accession>A0A401YF24</accession>
<protein>
    <recommendedName>
        <fullName evidence="7">PucR family transcriptional regulator</fullName>
    </recommendedName>
</protein>
<dbReference type="InterPro" id="IPR025736">
    <property type="entry name" value="PucR_C-HTH_dom"/>
</dbReference>
<evidence type="ECO:0000259" key="4">
    <source>
        <dbReference type="Pfam" id="PF17853"/>
    </source>
</evidence>
<reference evidence="5 6" key="1">
    <citation type="submission" date="2018-12" db="EMBL/GenBank/DDBJ databases">
        <title>Draft genome sequence of Embleya hyalina NBRC 13850T.</title>
        <authorList>
            <person name="Komaki H."/>
            <person name="Hosoyama A."/>
            <person name="Kimura A."/>
            <person name="Ichikawa N."/>
            <person name="Tamura T."/>
        </authorList>
    </citation>
    <scope>NUCLEOTIDE SEQUENCE [LARGE SCALE GENOMIC DNA]</scope>
    <source>
        <strain evidence="5 6">NBRC 13850</strain>
    </source>
</reference>
<feature type="region of interest" description="Disordered" evidence="2">
    <location>
        <begin position="165"/>
        <end position="187"/>
    </location>
</feature>
<dbReference type="Pfam" id="PF13556">
    <property type="entry name" value="HTH_30"/>
    <property type="match status" value="1"/>
</dbReference>
<comment type="caution">
    <text evidence="5">The sequence shown here is derived from an EMBL/GenBank/DDBJ whole genome shotgun (WGS) entry which is preliminary data.</text>
</comment>
<dbReference type="Pfam" id="PF17853">
    <property type="entry name" value="GGDEF_2"/>
    <property type="match status" value="1"/>
</dbReference>
<evidence type="ECO:0000256" key="2">
    <source>
        <dbReference type="SAM" id="MobiDB-lite"/>
    </source>
</evidence>
<evidence type="ECO:0000313" key="5">
    <source>
        <dbReference type="EMBL" id="GCD93211.1"/>
    </source>
</evidence>
<dbReference type="Gene3D" id="1.10.10.2840">
    <property type="entry name" value="PucR C-terminal helix-turn-helix domain"/>
    <property type="match status" value="1"/>
</dbReference>
<evidence type="ECO:0000259" key="3">
    <source>
        <dbReference type="Pfam" id="PF13556"/>
    </source>
</evidence>
<comment type="similarity">
    <text evidence="1">Belongs to the CdaR family.</text>
</comment>
<evidence type="ECO:0000256" key="1">
    <source>
        <dbReference type="ARBA" id="ARBA00006754"/>
    </source>
</evidence>
<evidence type="ECO:0000313" key="6">
    <source>
        <dbReference type="Proteomes" id="UP000286931"/>
    </source>
</evidence>
<organism evidence="5 6">
    <name type="scientific">Embleya hyalina</name>
    <dbReference type="NCBI Taxonomy" id="516124"/>
    <lineage>
        <taxon>Bacteria</taxon>
        <taxon>Bacillati</taxon>
        <taxon>Actinomycetota</taxon>
        <taxon>Actinomycetes</taxon>
        <taxon>Kitasatosporales</taxon>
        <taxon>Streptomycetaceae</taxon>
        <taxon>Embleya</taxon>
    </lineage>
</organism>
<feature type="domain" description="CdaR GGDEF-like" evidence="4">
    <location>
        <begin position="236"/>
        <end position="362"/>
    </location>
</feature>
<sequence>MIVLADLLDGPDTDGLTVIAGPVDALPLTGVRLETRADRLAHAPAGCLVVLATPLGGYRLDVAVRDLAAAGAAGLVLTTLTPDAPVPATALGLADRGRVAILHTDGDLAALILAVDRAVRGGAADALARVHAAAHELPPLAGDPERVARAAGRLLGVPVAHRVPEPGEAGASARGPDGDTWLSAPDRPGPAGQAVHAVLALAALAAAAGPTDDIPVRSRGQLLAELLAVPEAQALRLAGRGRALGLPVDTWHVVLRVEPVALTGTDRYRLLETATPSALRLLRSTSAVTWNAARLDEALILARSHPTDPGRDGMRTTLADADRVLAALRDRNPDADLRCGIGAAHRGVLGLRTSAREAHTALTRSSAGDTGPVTAHDAAGLDRMLLDWYSSDAAHEAVRELLAPVLALGPQRAVPLLRTVQAYLDHQGSPARAADELHLHRNAVTKRVRKVEDLLGADLTDPRQRLAVQLACRAHLM</sequence>
<dbReference type="AlphaFoldDB" id="A0A401YF24"/>
<dbReference type="OrthoDB" id="3190266at2"/>
<dbReference type="PANTHER" id="PTHR33744">
    <property type="entry name" value="CARBOHYDRATE DIACID REGULATOR"/>
    <property type="match status" value="1"/>
</dbReference>
<dbReference type="InterPro" id="IPR041522">
    <property type="entry name" value="CdaR_GGDEF"/>
</dbReference>
<dbReference type="PANTHER" id="PTHR33744:SF1">
    <property type="entry name" value="DNA-BINDING TRANSCRIPTIONAL ACTIVATOR ADER"/>
    <property type="match status" value="1"/>
</dbReference>
<dbReference type="Proteomes" id="UP000286931">
    <property type="component" value="Unassembled WGS sequence"/>
</dbReference>
<dbReference type="InterPro" id="IPR051448">
    <property type="entry name" value="CdaR-like_regulators"/>
</dbReference>
<feature type="domain" description="PucR C-terminal helix-turn-helix" evidence="3">
    <location>
        <begin position="416"/>
        <end position="474"/>
    </location>
</feature>
<dbReference type="InterPro" id="IPR042070">
    <property type="entry name" value="PucR_C-HTH_sf"/>
</dbReference>
<dbReference type="RefSeq" id="WP_126635466.1">
    <property type="nucleotide sequence ID" value="NZ_BIFH01000013.1"/>
</dbReference>
<evidence type="ECO:0008006" key="7">
    <source>
        <dbReference type="Google" id="ProtNLM"/>
    </source>
</evidence>
<dbReference type="EMBL" id="BIFH01000013">
    <property type="protein sequence ID" value="GCD93211.1"/>
    <property type="molecule type" value="Genomic_DNA"/>
</dbReference>
<keyword evidence="6" id="KW-1185">Reference proteome</keyword>
<proteinExistence type="inferred from homology"/>